<protein>
    <submittedName>
        <fullName evidence="2">Uncharacterized protein</fullName>
    </submittedName>
</protein>
<evidence type="ECO:0000313" key="2">
    <source>
        <dbReference type="EMBL" id="CAF1253712.1"/>
    </source>
</evidence>
<name>A0A815A8J3_9BILA</name>
<dbReference type="AlphaFoldDB" id="A0A815A8J3"/>
<organism evidence="2 3">
    <name type="scientific">Rotaria sordida</name>
    <dbReference type="NCBI Taxonomy" id="392033"/>
    <lineage>
        <taxon>Eukaryota</taxon>
        <taxon>Metazoa</taxon>
        <taxon>Spiralia</taxon>
        <taxon>Gnathifera</taxon>
        <taxon>Rotifera</taxon>
        <taxon>Eurotatoria</taxon>
        <taxon>Bdelloidea</taxon>
        <taxon>Philodinida</taxon>
        <taxon>Philodinidae</taxon>
        <taxon>Rotaria</taxon>
    </lineage>
</organism>
<gene>
    <name evidence="2" type="ORF">ZHD862_LOCUS25527</name>
</gene>
<reference evidence="2" key="1">
    <citation type="submission" date="2021-02" db="EMBL/GenBank/DDBJ databases">
        <authorList>
            <person name="Nowell W R."/>
        </authorList>
    </citation>
    <scope>NUCLEOTIDE SEQUENCE</scope>
</reference>
<feature type="region of interest" description="Disordered" evidence="1">
    <location>
        <begin position="239"/>
        <end position="275"/>
    </location>
</feature>
<feature type="compositionally biased region" description="Basic and acidic residues" evidence="1">
    <location>
        <begin position="17"/>
        <end position="32"/>
    </location>
</feature>
<evidence type="ECO:0000256" key="1">
    <source>
        <dbReference type="SAM" id="MobiDB-lite"/>
    </source>
</evidence>
<comment type="caution">
    <text evidence="2">The sequence shown here is derived from an EMBL/GenBank/DDBJ whole genome shotgun (WGS) entry which is preliminary data.</text>
</comment>
<feature type="region of interest" description="Disordered" evidence="1">
    <location>
        <begin position="1"/>
        <end position="72"/>
    </location>
</feature>
<proteinExistence type="predicted"/>
<dbReference type="EMBL" id="CAJNOT010001825">
    <property type="protein sequence ID" value="CAF1253712.1"/>
    <property type="molecule type" value="Genomic_DNA"/>
</dbReference>
<evidence type="ECO:0000313" key="3">
    <source>
        <dbReference type="Proteomes" id="UP000663864"/>
    </source>
</evidence>
<accession>A0A815A8J3</accession>
<sequence length="437" mass="50273">MYETTEHRQIRLKKQKRQDQASRSNETEEHRQIRLKKQKTRTQSNRSNETEQQRQIRLGKQRKRSETNRAKKKLEKYTFGNIDIHRQNIEMQFSETEEEAFWNNSSTNENAIQKKNDSNYCSWPESIPRELKETCLQQFLQQMFMPALAEATCAICNVRTQIQQSKKVPLSKIPNIHLLKVSDELKNLITNGPSSLSQHLDSNSTAILQNIQIPSTFDSSSFHYDNGVVLQAINDDKNNQQVGQNVPPPLLNDNNKQVVNDDKNNQQVGQNVPPPLLNDNNNVQRLNHLELNPRKLNEISALCNVLKCNIRSIYPKIDFREDLAIMNNLFTEAPPVIANCGITILWSHVLNEIDARASNNNVWSPNHFVPLLSSAVHYTSEYGNKSPKFATNEKKTFKNNTTTRIRSPEFECSPNSCRRIDNMGMYSTQPISSSVLQ</sequence>
<dbReference type="Proteomes" id="UP000663864">
    <property type="component" value="Unassembled WGS sequence"/>
</dbReference>
<feature type="compositionally biased region" description="Low complexity" evidence="1">
    <location>
        <begin position="265"/>
        <end position="275"/>
    </location>
</feature>